<organism evidence="2 3">
    <name type="scientific">Aspergillus steynii IBT 23096</name>
    <dbReference type="NCBI Taxonomy" id="1392250"/>
    <lineage>
        <taxon>Eukaryota</taxon>
        <taxon>Fungi</taxon>
        <taxon>Dikarya</taxon>
        <taxon>Ascomycota</taxon>
        <taxon>Pezizomycotina</taxon>
        <taxon>Eurotiomycetes</taxon>
        <taxon>Eurotiomycetidae</taxon>
        <taxon>Eurotiales</taxon>
        <taxon>Aspergillaceae</taxon>
        <taxon>Aspergillus</taxon>
        <taxon>Aspergillus subgen. Circumdati</taxon>
    </lineage>
</organism>
<dbReference type="AlphaFoldDB" id="A0A2I2GP24"/>
<evidence type="ECO:0000313" key="2">
    <source>
        <dbReference type="EMBL" id="PLB54622.1"/>
    </source>
</evidence>
<protein>
    <submittedName>
        <fullName evidence="2">Uncharacterized protein</fullName>
    </submittedName>
</protein>
<dbReference type="RefSeq" id="XP_024709924.1">
    <property type="nucleotide sequence ID" value="XM_024848221.1"/>
</dbReference>
<feature type="region of interest" description="Disordered" evidence="1">
    <location>
        <begin position="20"/>
        <end position="84"/>
    </location>
</feature>
<proteinExistence type="predicted"/>
<keyword evidence="3" id="KW-1185">Reference proteome</keyword>
<reference evidence="2 3" key="1">
    <citation type="submission" date="2016-12" db="EMBL/GenBank/DDBJ databases">
        <title>The genomes of Aspergillus section Nigri reveals drivers in fungal speciation.</title>
        <authorList>
            <consortium name="DOE Joint Genome Institute"/>
            <person name="Vesth T.C."/>
            <person name="Nybo J."/>
            <person name="Theobald S."/>
            <person name="Brandl J."/>
            <person name="Frisvad J.C."/>
            <person name="Nielsen K.F."/>
            <person name="Lyhne E.K."/>
            <person name="Kogle M.E."/>
            <person name="Kuo A."/>
            <person name="Riley R."/>
            <person name="Clum A."/>
            <person name="Nolan M."/>
            <person name="Lipzen A."/>
            <person name="Salamov A."/>
            <person name="Henrissat B."/>
            <person name="Wiebenga A."/>
            <person name="De Vries R.P."/>
            <person name="Grigoriev I.V."/>
            <person name="Mortensen U.H."/>
            <person name="Andersen M.R."/>
            <person name="Baker S.E."/>
        </authorList>
    </citation>
    <scope>NUCLEOTIDE SEQUENCE [LARGE SCALE GENOMIC DNA]</scope>
    <source>
        <strain evidence="2 3">IBT 23096</strain>
    </source>
</reference>
<gene>
    <name evidence="2" type="ORF">P170DRAFT_432247</name>
</gene>
<dbReference type="EMBL" id="MSFO01000001">
    <property type="protein sequence ID" value="PLB54622.1"/>
    <property type="molecule type" value="Genomic_DNA"/>
</dbReference>
<dbReference type="Proteomes" id="UP000234275">
    <property type="component" value="Unassembled WGS sequence"/>
</dbReference>
<dbReference type="GeneID" id="36555920"/>
<name>A0A2I2GP24_9EURO</name>
<sequence length="84" mass="9671">MNSNIFNACLPHMSCACARQSKDQSQDTQILNTTPATSPTYAHPRSERKTADPMHDDEYKNSDRHEDRQTGRQADQSKRLRFCE</sequence>
<evidence type="ECO:0000256" key="1">
    <source>
        <dbReference type="SAM" id="MobiDB-lite"/>
    </source>
</evidence>
<feature type="compositionally biased region" description="Polar residues" evidence="1">
    <location>
        <begin position="26"/>
        <end position="40"/>
    </location>
</feature>
<accession>A0A2I2GP24</accession>
<feature type="compositionally biased region" description="Basic and acidic residues" evidence="1">
    <location>
        <begin position="44"/>
        <end position="84"/>
    </location>
</feature>
<dbReference type="VEuPathDB" id="FungiDB:P170DRAFT_432247"/>
<comment type="caution">
    <text evidence="2">The sequence shown here is derived from an EMBL/GenBank/DDBJ whole genome shotgun (WGS) entry which is preliminary data.</text>
</comment>
<evidence type="ECO:0000313" key="3">
    <source>
        <dbReference type="Proteomes" id="UP000234275"/>
    </source>
</evidence>